<dbReference type="RefSeq" id="WP_332617918.1">
    <property type="nucleotide sequence ID" value="NZ_JAXGFP010000007.1"/>
</dbReference>
<evidence type="ECO:0000313" key="3">
    <source>
        <dbReference type="Proteomes" id="UP001355056"/>
    </source>
</evidence>
<dbReference type="Gene3D" id="3.40.630.30">
    <property type="match status" value="1"/>
</dbReference>
<name>A0ABU7Z159_9GAMM</name>
<sequence length="192" mass="21571">MQAPTEHPRDDLPLLEGARVRLRGFREDDLGDFYAVHSDPVVNRYWSFPAWTDPSQARDYFASAIGGRDADRMLCWAIADLDNDRLIGATTLFAINRPQGRAEVGYALSASHWGRGLAQEALRLVLGHAFDALELRRIEADIDPRNAGSCRLIERMGFVREGLLRERWCVAGEVSDSAIYGLLATDWRAKNL</sequence>
<feature type="domain" description="N-acetyltransferase" evidence="1">
    <location>
        <begin position="20"/>
        <end position="186"/>
    </location>
</feature>
<evidence type="ECO:0000259" key="1">
    <source>
        <dbReference type="PROSITE" id="PS51186"/>
    </source>
</evidence>
<proteinExistence type="predicted"/>
<evidence type="ECO:0000313" key="2">
    <source>
        <dbReference type="EMBL" id="MEG3184926.1"/>
    </source>
</evidence>
<dbReference type="InterPro" id="IPR016181">
    <property type="entry name" value="Acyl_CoA_acyltransferase"/>
</dbReference>
<protein>
    <submittedName>
        <fullName evidence="2">GNAT family N-acetyltransferase</fullName>
    </submittedName>
</protein>
<dbReference type="InterPro" id="IPR000182">
    <property type="entry name" value="GNAT_dom"/>
</dbReference>
<dbReference type="PANTHER" id="PTHR43441">
    <property type="entry name" value="RIBOSOMAL-PROTEIN-SERINE ACETYLTRANSFERASE"/>
    <property type="match status" value="1"/>
</dbReference>
<dbReference type="Proteomes" id="UP001355056">
    <property type="component" value="Unassembled WGS sequence"/>
</dbReference>
<gene>
    <name evidence="2" type="ORF">SNE34_13010</name>
</gene>
<accession>A0ABU7Z159</accession>
<comment type="caution">
    <text evidence="2">The sequence shown here is derived from an EMBL/GenBank/DDBJ whole genome shotgun (WGS) entry which is preliminary data.</text>
</comment>
<dbReference type="SUPFAM" id="SSF55729">
    <property type="entry name" value="Acyl-CoA N-acyltransferases (Nat)"/>
    <property type="match status" value="1"/>
</dbReference>
<dbReference type="PANTHER" id="PTHR43441:SF11">
    <property type="entry name" value="RIBOSOMAL-PROTEIN-SERINE ACETYLTRANSFERASE"/>
    <property type="match status" value="1"/>
</dbReference>
<keyword evidence="3" id="KW-1185">Reference proteome</keyword>
<dbReference type="InterPro" id="IPR051908">
    <property type="entry name" value="Ribosomal_N-acetyltransferase"/>
</dbReference>
<organism evidence="2 3">
    <name type="scientific">Novilysobacter erysipheiresistens</name>
    <dbReference type="NCBI Taxonomy" id="1749332"/>
    <lineage>
        <taxon>Bacteria</taxon>
        <taxon>Pseudomonadati</taxon>
        <taxon>Pseudomonadota</taxon>
        <taxon>Gammaproteobacteria</taxon>
        <taxon>Lysobacterales</taxon>
        <taxon>Lysobacteraceae</taxon>
        <taxon>Novilysobacter</taxon>
    </lineage>
</organism>
<dbReference type="PROSITE" id="PS51186">
    <property type="entry name" value="GNAT"/>
    <property type="match status" value="1"/>
</dbReference>
<reference evidence="2 3" key="1">
    <citation type="journal article" date="2016" name="Int. J. Syst. Evol. Microbiol.">
        <title>Lysobacter erysipheiresistens sp. nov., an antagonist of powdery mildew, isolated from tobacco-cultivated soil.</title>
        <authorList>
            <person name="Xie B."/>
            <person name="Li T."/>
            <person name="Lin X."/>
            <person name="Wang C.J."/>
            <person name="Chen Y.J."/>
            <person name="Liu W.J."/>
            <person name="Zhao Z.W."/>
        </authorList>
    </citation>
    <scope>NUCLEOTIDE SEQUENCE [LARGE SCALE GENOMIC DNA]</scope>
    <source>
        <strain evidence="2 3">RS-LYSO-3</strain>
    </source>
</reference>
<dbReference type="EMBL" id="JAXGFP010000007">
    <property type="protein sequence ID" value="MEG3184926.1"/>
    <property type="molecule type" value="Genomic_DNA"/>
</dbReference>
<dbReference type="Pfam" id="PF13302">
    <property type="entry name" value="Acetyltransf_3"/>
    <property type="match status" value="1"/>
</dbReference>